<dbReference type="InterPro" id="IPR036736">
    <property type="entry name" value="ACP-like_sf"/>
</dbReference>
<dbReference type="PROSITE" id="PS50075">
    <property type="entry name" value="CARRIER"/>
    <property type="match status" value="1"/>
</dbReference>
<accession>A0AAD6IIP7</accession>
<reference evidence="4" key="2">
    <citation type="submission" date="2023-01" db="EMBL/GenBank/DDBJ databases">
        <authorList>
            <person name="Petersen C."/>
        </authorList>
    </citation>
    <scope>NUCLEOTIDE SEQUENCE</scope>
    <source>
        <strain evidence="4">IBT 15450</strain>
    </source>
</reference>
<organism evidence="4 5">
    <name type="scientific">Penicillium canescens</name>
    <dbReference type="NCBI Taxonomy" id="5083"/>
    <lineage>
        <taxon>Eukaryota</taxon>
        <taxon>Fungi</taxon>
        <taxon>Dikarya</taxon>
        <taxon>Ascomycota</taxon>
        <taxon>Pezizomycotina</taxon>
        <taxon>Eurotiomycetes</taxon>
        <taxon>Eurotiomycetidae</taxon>
        <taxon>Eurotiales</taxon>
        <taxon>Aspergillaceae</taxon>
        <taxon>Penicillium</taxon>
    </lineage>
</organism>
<dbReference type="Pfam" id="PF00550">
    <property type="entry name" value="PP-binding"/>
    <property type="match status" value="1"/>
</dbReference>
<sequence>MAAAKHDVALVQKIVVSLLLKPEEDLHTLCSLSAPGMDSLVTTEVRQWCERTSEFDISVLEMMDIDTIEALVKHAAKELLKLFHGGQ</sequence>
<keyword evidence="1" id="KW-0596">Phosphopantetheine</keyword>
<reference evidence="4" key="1">
    <citation type="journal article" date="2023" name="IMA Fungus">
        <title>Comparative genomic study of the Penicillium genus elucidates a diverse pangenome and 15 lateral gene transfer events.</title>
        <authorList>
            <person name="Petersen C."/>
            <person name="Sorensen T."/>
            <person name="Nielsen M.R."/>
            <person name="Sondergaard T.E."/>
            <person name="Sorensen J.L."/>
            <person name="Fitzpatrick D.A."/>
            <person name="Frisvad J.C."/>
            <person name="Nielsen K.L."/>
        </authorList>
    </citation>
    <scope>NUCLEOTIDE SEQUENCE</scope>
    <source>
        <strain evidence="4">IBT 15450</strain>
    </source>
</reference>
<protein>
    <submittedName>
        <fullName evidence="4">Acyl transferase/acyl hydrolase/lysophospholipase</fullName>
    </submittedName>
</protein>
<feature type="domain" description="Carrier" evidence="3">
    <location>
        <begin position="2"/>
        <end position="79"/>
    </location>
</feature>
<comment type="caution">
    <text evidence="4">The sequence shown here is derived from an EMBL/GenBank/DDBJ whole genome shotgun (WGS) entry which is preliminary data.</text>
</comment>
<gene>
    <name evidence="4" type="ORF">N7460_003899</name>
</gene>
<dbReference type="InterPro" id="IPR009081">
    <property type="entry name" value="PP-bd_ACP"/>
</dbReference>
<keyword evidence="5" id="KW-1185">Reference proteome</keyword>
<name>A0AAD6IIP7_PENCN</name>
<proteinExistence type="predicted"/>
<dbReference type="SMART" id="SM00823">
    <property type="entry name" value="PKS_PP"/>
    <property type="match status" value="1"/>
</dbReference>
<dbReference type="Gene3D" id="1.10.1200.10">
    <property type="entry name" value="ACP-like"/>
    <property type="match status" value="1"/>
</dbReference>
<evidence type="ECO:0000259" key="3">
    <source>
        <dbReference type="PROSITE" id="PS50075"/>
    </source>
</evidence>
<evidence type="ECO:0000313" key="5">
    <source>
        <dbReference type="Proteomes" id="UP001219568"/>
    </source>
</evidence>
<dbReference type="EMBL" id="JAQJZL010000003">
    <property type="protein sequence ID" value="KAJ6047752.1"/>
    <property type="molecule type" value="Genomic_DNA"/>
</dbReference>
<dbReference type="InterPro" id="IPR020806">
    <property type="entry name" value="PKS_PP-bd"/>
</dbReference>
<dbReference type="SUPFAM" id="SSF47336">
    <property type="entry name" value="ACP-like"/>
    <property type="match status" value="1"/>
</dbReference>
<dbReference type="GO" id="GO:0044550">
    <property type="term" value="P:secondary metabolite biosynthetic process"/>
    <property type="evidence" value="ECO:0007669"/>
    <property type="project" value="UniProtKB-ARBA"/>
</dbReference>
<dbReference type="GO" id="GO:0031177">
    <property type="term" value="F:phosphopantetheine binding"/>
    <property type="evidence" value="ECO:0007669"/>
    <property type="project" value="InterPro"/>
</dbReference>
<evidence type="ECO:0000313" key="4">
    <source>
        <dbReference type="EMBL" id="KAJ6047752.1"/>
    </source>
</evidence>
<dbReference type="GO" id="GO:0016787">
    <property type="term" value="F:hydrolase activity"/>
    <property type="evidence" value="ECO:0007669"/>
    <property type="project" value="UniProtKB-KW"/>
</dbReference>
<evidence type="ECO:0000256" key="2">
    <source>
        <dbReference type="ARBA" id="ARBA00022553"/>
    </source>
</evidence>
<dbReference type="AlphaFoldDB" id="A0AAD6IIP7"/>
<dbReference type="GO" id="GO:0016740">
    <property type="term" value="F:transferase activity"/>
    <property type="evidence" value="ECO:0007669"/>
    <property type="project" value="UniProtKB-KW"/>
</dbReference>
<keyword evidence="4" id="KW-0378">Hydrolase</keyword>
<keyword evidence="2" id="KW-0597">Phosphoprotein</keyword>
<keyword evidence="4" id="KW-0808">Transferase</keyword>
<evidence type="ECO:0000256" key="1">
    <source>
        <dbReference type="ARBA" id="ARBA00022450"/>
    </source>
</evidence>
<dbReference type="Proteomes" id="UP001219568">
    <property type="component" value="Unassembled WGS sequence"/>
</dbReference>